<evidence type="ECO:0000313" key="2">
    <source>
        <dbReference type="Proteomes" id="UP001589747"/>
    </source>
</evidence>
<dbReference type="EMBL" id="JBHMDO010000022">
    <property type="protein sequence ID" value="MFB9326982.1"/>
    <property type="molecule type" value="Genomic_DNA"/>
</dbReference>
<dbReference type="RefSeq" id="WP_377494781.1">
    <property type="nucleotide sequence ID" value="NZ_JBHMDO010000022.1"/>
</dbReference>
<comment type="caution">
    <text evidence="1">The sequence shown here is derived from an EMBL/GenBank/DDBJ whole genome shotgun (WGS) entry which is preliminary data.</text>
</comment>
<evidence type="ECO:0000313" key="1">
    <source>
        <dbReference type="EMBL" id="MFB9326982.1"/>
    </source>
</evidence>
<gene>
    <name evidence="1" type="ORF">ACFFSY_13725</name>
</gene>
<sequence>MNFSMDTLEAMEILYRMEQGTGDSRTKDRIDRALDELARNPVRTGDPKKIANNAMGNAGKVLRSREQLQVHFDVDVTEVLQTSKIGQPAFNSVQLKFEVIDFIDRSNFNAKDKRIAYALLNGKDVKDLAVTHEVNESRASLWVTRLKKKIHQKWNNA</sequence>
<reference evidence="1 2" key="1">
    <citation type="submission" date="2024-09" db="EMBL/GenBank/DDBJ databases">
        <authorList>
            <person name="Sun Q."/>
            <person name="Mori K."/>
        </authorList>
    </citation>
    <scope>NUCLEOTIDE SEQUENCE [LARGE SCALE GENOMIC DNA]</scope>
    <source>
        <strain evidence="1 2">TISTR 2452</strain>
    </source>
</reference>
<proteinExistence type="predicted"/>
<dbReference type="Proteomes" id="UP001589747">
    <property type="component" value="Unassembled WGS sequence"/>
</dbReference>
<accession>A0ABV5KP24</accession>
<name>A0ABV5KP24_9BACL</name>
<protein>
    <submittedName>
        <fullName evidence="1">Uncharacterized protein</fullName>
    </submittedName>
</protein>
<organism evidence="1 2">
    <name type="scientific">Paenibacillus aurantiacus</name>
    <dbReference type="NCBI Taxonomy" id="1936118"/>
    <lineage>
        <taxon>Bacteria</taxon>
        <taxon>Bacillati</taxon>
        <taxon>Bacillota</taxon>
        <taxon>Bacilli</taxon>
        <taxon>Bacillales</taxon>
        <taxon>Paenibacillaceae</taxon>
        <taxon>Paenibacillus</taxon>
    </lineage>
</organism>
<keyword evidence="2" id="KW-1185">Reference proteome</keyword>